<feature type="chain" id="PRO_5024369168" description="Peptidase C14 caspase domain-containing protein" evidence="4">
    <location>
        <begin position="20"/>
        <end position="727"/>
    </location>
</feature>
<dbReference type="Pfam" id="PF00656">
    <property type="entry name" value="Peptidase_C14"/>
    <property type="match status" value="1"/>
</dbReference>
<keyword evidence="3" id="KW-0788">Thiol protease</keyword>
<comment type="similarity">
    <text evidence="1">Belongs to the peptidase C14B family.</text>
</comment>
<dbReference type="PANTHER" id="PTHR48104">
    <property type="entry name" value="METACASPASE-4"/>
    <property type="match status" value="1"/>
</dbReference>
<dbReference type="GO" id="GO:0006508">
    <property type="term" value="P:proteolysis"/>
    <property type="evidence" value="ECO:0007669"/>
    <property type="project" value="InterPro"/>
</dbReference>
<protein>
    <recommendedName>
        <fullName evidence="5">Peptidase C14 caspase domain-containing protein</fullName>
    </recommendedName>
</protein>
<organism evidence="6 7">
    <name type="scientific">Ceratobasidium theobromae</name>
    <dbReference type="NCBI Taxonomy" id="1582974"/>
    <lineage>
        <taxon>Eukaryota</taxon>
        <taxon>Fungi</taxon>
        <taxon>Dikarya</taxon>
        <taxon>Basidiomycota</taxon>
        <taxon>Agaricomycotina</taxon>
        <taxon>Agaricomycetes</taxon>
        <taxon>Cantharellales</taxon>
        <taxon>Ceratobasidiaceae</taxon>
        <taxon>Ceratobasidium</taxon>
    </lineage>
</organism>
<evidence type="ECO:0000256" key="2">
    <source>
        <dbReference type="ARBA" id="ARBA00022703"/>
    </source>
</evidence>
<evidence type="ECO:0000256" key="3">
    <source>
        <dbReference type="ARBA" id="ARBA00022807"/>
    </source>
</evidence>
<evidence type="ECO:0000313" key="6">
    <source>
        <dbReference type="EMBL" id="KAB5591940.1"/>
    </source>
</evidence>
<dbReference type="GO" id="GO:0005737">
    <property type="term" value="C:cytoplasm"/>
    <property type="evidence" value="ECO:0007669"/>
    <property type="project" value="TreeGrafter"/>
</dbReference>
<dbReference type="Proteomes" id="UP000383932">
    <property type="component" value="Unassembled WGS sequence"/>
</dbReference>
<feature type="signal peptide" evidence="4">
    <location>
        <begin position="1"/>
        <end position="19"/>
    </location>
</feature>
<dbReference type="InterPro" id="IPR050452">
    <property type="entry name" value="Metacaspase"/>
</dbReference>
<proteinExistence type="inferred from homology"/>
<dbReference type="GO" id="GO:0004197">
    <property type="term" value="F:cysteine-type endopeptidase activity"/>
    <property type="evidence" value="ECO:0007669"/>
    <property type="project" value="InterPro"/>
</dbReference>
<dbReference type="GO" id="GO:0006915">
    <property type="term" value="P:apoptotic process"/>
    <property type="evidence" value="ECO:0007669"/>
    <property type="project" value="UniProtKB-KW"/>
</dbReference>
<keyword evidence="7" id="KW-1185">Reference proteome</keyword>
<evidence type="ECO:0000256" key="4">
    <source>
        <dbReference type="SAM" id="SignalP"/>
    </source>
</evidence>
<keyword evidence="2" id="KW-0053">Apoptosis</keyword>
<dbReference type="PANTHER" id="PTHR48104:SF30">
    <property type="entry name" value="METACASPASE-1"/>
    <property type="match status" value="1"/>
</dbReference>
<name>A0A5N5QJM3_9AGAM</name>
<evidence type="ECO:0000256" key="1">
    <source>
        <dbReference type="ARBA" id="ARBA00009005"/>
    </source>
</evidence>
<sequence length="727" mass="79421">MHLFASCPFSPWGIIPATALLVVRPISPAALPPNNSTLLSKSNSMLHALIIGINDYPKHKPLKGAVADAEQMESFLTHDLGVPLNHIISLRNNAASRAKIIQGFQTLRDDPRIKRGDPILIFYAGHGGSMKAPDDWRMKCGVTSIQVIFPFDYGVKVAESSNPVNCIPDHTIAALLNELAAAKGDNITVIFDSCHSASGSREDQLNMDISHKRARSAEVQFDIPCDIDDDVVSLAEKTESRRVTLPFCTNQSSHIHISACGSEEMAWEEGGRGRFTVALLNAIRTNGVDKLTYYSLINSLPTLPNQSPHCYGLYKSRILFDSRVSPHKSTLFPIKLEKGELILQAGSASGVTFKSVWELRESSRGDSTILGNCIAETPNACTTLLKIKDTNASKRLSAYVGSGTGSEGGTDTRLYARLLQSGSEAGLRVYFSSEVKQVMSKIPVGSKQVSDRVAPRGHEVGYVGVECSTRDGSGAHLVVESHHPKLSNLPEAVFRLCDPQAEKYGVGTLKYRTPAQRDEIETVLFAAAKWNWHLRRENPVTRMKDMVSMEMVKVAEKAGREFDNYKFLPKPGPNLISEGVADFVVQAKDLYGIQLKSRANVPLYVRMFCFNAADFSIDDVFGHSTASGRADPELPACGQLLIGGGGDGEAPLPFELPSGAKLELGYMKVFWSTRPLELDDLAQESAFDMKPHKQSEARGCVRVKVAPGDDWGTLLLLLVQRAPSKNL</sequence>
<dbReference type="AlphaFoldDB" id="A0A5N5QJM3"/>
<dbReference type="SUPFAM" id="SSF52129">
    <property type="entry name" value="Caspase-like"/>
    <property type="match status" value="1"/>
</dbReference>
<dbReference type="InterPro" id="IPR011600">
    <property type="entry name" value="Pept_C14_caspase"/>
</dbReference>
<dbReference type="OrthoDB" id="3223806at2759"/>
<keyword evidence="3" id="KW-0378">Hydrolase</keyword>
<evidence type="ECO:0000259" key="5">
    <source>
        <dbReference type="Pfam" id="PF00656"/>
    </source>
</evidence>
<comment type="caution">
    <text evidence="6">The sequence shown here is derived from an EMBL/GenBank/DDBJ whole genome shotgun (WGS) entry which is preliminary data.</text>
</comment>
<gene>
    <name evidence="6" type="ORF">CTheo_4618</name>
</gene>
<reference evidence="6 7" key="1">
    <citation type="journal article" date="2019" name="Fungal Biol. Biotechnol.">
        <title>Draft genome sequence of fastidious pathogen Ceratobasidium theobromae, which causes vascular-streak dieback in Theobroma cacao.</title>
        <authorList>
            <person name="Ali S.S."/>
            <person name="Asman A."/>
            <person name="Shao J."/>
            <person name="Firmansyah A.P."/>
            <person name="Susilo A.W."/>
            <person name="Rosmana A."/>
            <person name="McMahon P."/>
            <person name="Junaid M."/>
            <person name="Guest D."/>
            <person name="Kheng T.Y."/>
            <person name="Meinhardt L.W."/>
            <person name="Bailey B.A."/>
        </authorList>
    </citation>
    <scope>NUCLEOTIDE SEQUENCE [LARGE SCALE GENOMIC DNA]</scope>
    <source>
        <strain evidence="6 7">CT2</strain>
    </source>
</reference>
<keyword evidence="4" id="KW-0732">Signal</keyword>
<dbReference type="EMBL" id="SSOP01000082">
    <property type="protein sequence ID" value="KAB5591940.1"/>
    <property type="molecule type" value="Genomic_DNA"/>
</dbReference>
<evidence type="ECO:0000313" key="7">
    <source>
        <dbReference type="Proteomes" id="UP000383932"/>
    </source>
</evidence>
<feature type="domain" description="Peptidase C14 caspase" evidence="5">
    <location>
        <begin position="47"/>
        <end position="297"/>
    </location>
</feature>
<keyword evidence="3" id="KW-0645">Protease</keyword>
<accession>A0A5N5QJM3</accession>
<dbReference type="Gene3D" id="3.40.50.1460">
    <property type="match status" value="1"/>
</dbReference>
<dbReference type="InterPro" id="IPR029030">
    <property type="entry name" value="Caspase-like_dom_sf"/>
</dbReference>